<accession>A0A939G1U2</accession>
<reference evidence="2 3" key="1">
    <citation type="submission" date="2021-03" db="EMBL/GenBank/DDBJ databases">
        <title>Fibrella sp. HMF5036 genome sequencing and assembly.</title>
        <authorList>
            <person name="Kang H."/>
            <person name="Kim H."/>
            <person name="Bae S."/>
            <person name="Joh K."/>
        </authorList>
    </citation>
    <scope>NUCLEOTIDE SEQUENCE [LARGE SCALE GENOMIC DNA]</scope>
    <source>
        <strain evidence="2 3">HMF5036</strain>
    </source>
</reference>
<dbReference type="InterPro" id="IPR010982">
    <property type="entry name" value="Lambda_DNA-bd_dom_sf"/>
</dbReference>
<dbReference type="Gene3D" id="1.10.260.40">
    <property type="entry name" value="lambda repressor-like DNA-binding domains"/>
    <property type="match status" value="1"/>
</dbReference>
<dbReference type="GO" id="GO:0003677">
    <property type="term" value="F:DNA binding"/>
    <property type="evidence" value="ECO:0007669"/>
    <property type="project" value="InterPro"/>
</dbReference>
<dbReference type="Proteomes" id="UP000664795">
    <property type="component" value="Unassembled WGS sequence"/>
</dbReference>
<dbReference type="SMART" id="SM00530">
    <property type="entry name" value="HTH_XRE"/>
    <property type="match status" value="1"/>
</dbReference>
<gene>
    <name evidence="2" type="ORF">J2I48_01690</name>
</gene>
<proteinExistence type="predicted"/>
<organism evidence="2 3">
    <name type="scientific">Fibrella aquatilis</name>
    <dbReference type="NCBI Taxonomy" id="2817059"/>
    <lineage>
        <taxon>Bacteria</taxon>
        <taxon>Pseudomonadati</taxon>
        <taxon>Bacteroidota</taxon>
        <taxon>Cytophagia</taxon>
        <taxon>Cytophagales</taxon>
        <taxon>Spirosomataceae</taxon>
        <taxon>Fibrella</taxon>
    </lineage>
</organism>
<evidence type="ECO:0000313" key="3">
    <source>
        <dbReference type="Proteomes" id="UP000664795"/>
    </source>
</evidence>
<keyword evidence="3" id="KW-1185">Reference proteome</keyword>
<sequence length="161" mass="17905">MSINDKIKQVLLAKNLSPSYLADDIGVQRSSISHILSGRNRPSLDIIQKIVRRFPEFTYEWFLEDDAQLSTDSFTAQQDAPPPTAMNRTTIRADRPAVANTGYPTARIAVTDGPIVPKQVTFDPLTPTPPVADEPGRSVGKQIDRILIFYTDGTFREYTPA</sequence>
<comment type="caution">
    <text evidence="2">The sequence shown here is derived from an EMBL/GenBank/DDBJ whole genome shotgun (WGS) entry which is preliminary data.</text>
</comment>
<dbReference type="AlphaFoldDB" id="A0A939G1U2"/>
<dbReference type="InterPro" id="IPR001387">
    <property type="entry name" value="Cro/C1-type_HTH"/>
</dbReference>
<evidence type="ECO:0000313" key="2">
    <source>
        <dbReference type="EMBL" id="MBO0929683.1"/>
    </source>
</evidence>
<dbReference type="SUPFAM" id="SSF47413">
    <property type="entry name" value="lambda repressor-like DNA-binding domains"/>
    <property type="match status" value="1"/>
</dbReference>
<feature type="domain" description="HTH cro/C1-type" evidence="1">
    <location>
        <begin position="7"/>
        <end position="62"/>
    </location>
</feature>
<dbReference type="PROSITE" id="PS50943">
    <property type="entry name" value="HTH_CROC1"/>
    <property type="match status" value="1"/>
</dbReference>
<dbReference type="EMBL" id="JAFMYU010000001">
    <property type="protein sequence ID" value="MBO0929683.1"/>
    <property type="molecule type" value="Genomic_DNA"/>
</dbReference>
<dbReference type="Pfam" id="PF01381">
    <property type="entry name" value="HTH_3"/>
    <property type="match status" value="1"/>
</dbReference>
<dbReference type="CDD" id="cd00093">
    <property type="entry name" value="HTH_XRE"/>
    <property type="match status" value="1"/>
</dbReference>
<name>A0A939G1U2_9BACT</name>
<dbReference type="RefSeq" id="WP_207333637.1">
    <property type="nucleotide sequence ID" value="NZ_JAFMYU010000001.1"/>
</dbReference>
<protein>
    <submittedName>
        <fullName evidence="2">Helix-turn-helix transcriptional regulator</fullName>
    </submittedName>
</protein>
<evidence type="ECO:0000259" key="1">
    <source>
        <dbReference type="PROSITE" id="PS50943"/>
    </source>
</evidence>